<evidence type="ECO:0000313" key="4">
    <source>
        <dbReference type="Proteomes" id="UP000315112"/>
    </source>
</evidence>
<reference evidence="3 4" key="1">
    <citation type="journal article" date="2015" name="Stand. Genomic Sci.">
        <title>Genomic Encyclopedia of Bacterial and Archaeal Type Strains, Phase III: the genomes of soil and plant-associated and newly described type strains.</title>
        <authorList>
            <person name="Whitman W.B."/>
            <person name="Woyke T."/>
            <person name="Klenk H.P."/>
            <person name="Zhou Y."/>
            <person name="Lilburn T.G."/>
            <person name="Beck B.J."/>
            <person name="De Vos P."/>
            <person name="Vandamme P."/>
            <person name="Eisen J.A."/>
            <person name="Garrity G."/>
            <person name="Hugenholtz P."/>
            <person name="Kyrpides N.C."/>
        </authorList>
    </citation>
    <scope>NUCLEOTIDE SEQUENCE [LARGE SCALE GENOMIC DNA]</scope>
    <source>
        <strain evidence="3 4">CGMCC 1.10685</strain>
    </source>
</reference>
<reference evidence="2 5" key="3">
    <citation type="submission" date="2019-12" db="EMBL/GenBank/DDBJ databases">
        <title>Draft Genome Sequences of Six Type Strains of the Genus Massilia.</title>
        <authorList>
            <person name="Miess H."/>
            <person name="Frediansyah A."/>
            <person name="Goeker M."/>
            <person name="Gross H."/>
        </authorList>
    </citation>
    <scope>NUCLEOTIDE SEQUENCE [LARGE SCALE GENOMIC DNA]</scope>
    <source>
        <strain evidence="2 5">DSM 26639</strain>
    </source>
</reference>
<sequence>MSDAKSQVPVLVSLDYDDNGELRAYYSWVDPSNHFISQMEACIIDAPTPFDTLFALDYPTGLKGWTLVSVTPADANPAPAFLIAKNQLSLTVTIEGDISYKFRLNFYNTITKKPFSDDPQEGNSNSPKKDDDITSDAGSAAVK</sequence>
<dbReference type="AlphaFoldDB" id="A0A562PHV2"/>
<organism evidence="3 4">
    <name type="scientific">Pseudoduganella flava</name>
    <dbReference type="NCBI Taxonomy" id="871742"/>
    <lineage>
        <taxon>Bacteria</taxon>
        <taxon>Pseudomonadati</taxon>
        <taxon>Pseudomonadota</taxon>
        <taxon>Betaproteobacteria</taxon>
        <taxon>Burkholderiales</taxon>
        <taxon>Oxalobacteraceae</taxon>
        <taxon>Telluria group</taxon>
        <taxon>Pseudoduganella</taxon>
    </lineage>
</organism>
<protein>
    <submittedName>
        <fullName evidence="3">Uncharacterized protein</fullName>
    </submittedName>
</protein>
<evidence type="ECO:0000313" key="3">
    <source>
        <dbReference type="EMBL" id="TWI43810.1"/>
    </source>
</evidence>
<dbReference type="Proteomes" id="UP000437862">
    <property type="component" value="Chromosome"/>
</dbReference>
<name>A0A562PHV2_9BURK</name>
<dbReference type="Proteomes" id="UP000315112">
    <property type="component" value="Unassembled WGS sequence"/>
</dbReference>
<reference evidence="3" key="2">
    <citation type="submission" date="2019-07" db="EMBL/GenBank/DDBJ databases">
        <authorList>
            <person name="Whitman W."/>
            <person name="Huntemann M."/>
            <person name="Clum A."/>
            <person name="Pillay M."/>
            <person name="Palaniappan K."/>
            <person name="Varghese N."/>
            <person name="Mikhailova N."/>
            <person name="Stamatis D."/>
            <person name="Reddy T."/>
            <person name="Daum C."/>
            <person name="Shapiro N."/>
            <person name="Ivanova N."/>
            <person name="Kyrpides N."/>
            <person name="Woyke T."/>
        </authorList>
    </citation>
    <scope>NUCLEOTIDE SEQUENCE</scope>
    <source>
        <strain evidence="3">CGMCC 1.10685</strain>
    </source>
</reference>
<dbReference type="EMBL" id="VLKW01000011">
    <property type="protein sequence ID" value="TWI43810.1"/>
    <property type="molecule type" value="Genomic_DNA"/>
</dbReference>
<evidence type="ECO:0000313" key="5">
    <source>
        <dbReference type="Proteomes" id="UP000437862"/>
    </source>
</evidence>
<feature type="region of interest" description="Disordered" evidence="1">
    <location>
        <begin position="112"/>
        <end position="143"/>
    </location>
</feature>
<gene>
    <name evidence="2" type="ORF">GO485_28855</name>
    <name evidence="3" type="ORF">IP92_04864</name>
</gene>
<proteinExistence type="predicted"/>
<dbReference type="RefSeq" id="WP_145880133.1">
    <property type="nucleotide sequence ID" value="NZ_CP046904.1"/>
</dbReference>
<keyword evidence="5" id="KW-1185">Reference proteome</keyword>
<evidence type="ECO:0000313" key="2">
    <source>
        <dbReference type="EMBL" id="QGZ42650.1"/>
    </source>
</evidence>
<accession>A0A562PHV2</accession>
<dbReference type="EMBL" id="CP046904">
    <property type="protein sequence ID" value="QGZ42650.1"/>
    <property type="molecule type" value="Genomic_DNA"/>
</dbReference>
<evidence type="ECO:0000256" key="1">
    <source>
        <dbReference type="SAM" id="MobiDB-lite"/>
    </source>
</evidence>